<keyword evidence="1" id="KW-0732">Signal</keyword>
<evidence type="ECO:0000313" key="2">
    <source>
        <dbReference type="EMBL" id="OQS31602.1"/>
    </source>
</evidence>
<dbReference type="Proteomes" id="UP000192721">
    <property type="component" value="Unassembled WGS sequence"/>
</dbReference>
<accession>A0A1W0CA31</accession>
<reference evidence="2 3" key="1">
    <citation type="submission" date="2017-02" db="EMBL/GenBank/DDBJ databases">
        <title>Chromobacterium haemolyticum H5244.</title>
        <authorList>
            <person name="Gulvik C.A."/>
        </authorList>
    </citation>
    <scope>NUCLEOTIDE SEQUENCE [LARGE SCALE GENOMIC DNA]</scope>
    <source>
        <strain evidence="2 3">H5244</strain>
    </source>
</reference>
<feature type="signal peptide" evidence="1">
    <location>
        <begin position="1"/>
        <end position="22"/>
    </location>
</feature>
<dbReference type="EMBL" id="MUKV01000059">
    <property type="protein sequence ID" value="OQS31602.1"/>
    <property type="molecule type" value="Genomic_DNA"/>
</dbReference>
<dbReference type="PANTHER" id="PTHR47197:SF3">
    <property type="entry name" value="DIHYDRO-HEME D1 DEHYDROGENASE"/>
    <property type="match status" value="1"/>
</dbReference>
<protein>
    <submittedName>
        <fullName evidence="2">Phosphate ABC transporter substrate-binding protein</fullName>
    </submittedName>
</protein>
<dbReference type="NCBIfam" id="TIGR02276">
    <property type="entry name" value="beta_rpt_yvtn"/>
    <property type="match status" value="1"/>
</dbReference>
<organism evidence="2 3">
    <name type="scientific">Chromobacterium haemolyticum</name>
    <dbReference type="NCBI Taxonomy" id="394935"/>
    <lineage>
        <taxon>Bacteria</taxon>
        <taxon>Pseudomonadati</taxon>
        <taxon>Pseudomonadota</taxon>
        <taxon>Betaproteobacteria</taxon>
        <taxon>Neisseriales</taxon>
        <taxon>Chromobacteriaceae</taxon>
        <taxon>Chromobacterium</taxon>
    </lineage>
</organism>
<dbReference type="InterPro" id="IPR051200">
    <property type="entry name" value="Host-pathogen_enzymatic-act"/>
</dbReference>
<evidence type="ECO:0000313" key="3">
    <source>
        <dbReference type="Proteomes" id="UP000192721"/>
    </source>
</evidence>
<dbReference type="AlphaFoldDB" id="A0A1W0CA31"/>
<gene>
    <name evidence="2" type="ORF">B0T45_22715</name>
</gene>
<proteinExistence type="predicted"/>
<dbReference type="PANTHER" id="PTHR47197">
    <property type="entry name" value="PROTEIN NIRF"/>
    <property type="match status" value="1"/>
</dbReference>
<sequence>MWRVNMRAALLLAALSAPLAWAQDPAAFDPQIRNNTLAVNPAETLALAGNSSRGTLLAYDLRAGKLLRELPGFVTPRNIVFSPDGERFYVSDSSKGVVERWHAGSWTREASLAIGPGAFGTALNRDGSRLYVNNQAAGSLTVVNLPQWRVEKVLTGFAQPRQGIKVSPDDGTVFVTNFLGDKITLVDAAKLEARAEVGGFDKLRAISVSGDGRSLFAANSGADTLSWVDVASRAVIKTVKVGQEPYGAALRPDGRFLYSGNLKSNSLTVVALPAFKAVGEITGFSGPRQAISFSRDSGKAWVLNEDLGIAEVDLTRKAIVRVLAPAAG</sequence>
<feature type="chain" id="PRO_5010731675" evidence="1">
    <location>
        <begin position="23"/>
        <end position="328"/>
    </location>
</feature>
<dbReference type="Pfam" id="PF10282">
    <property type="entry name" value="Lactonase"/>
    <property type="match status" value="1"/>
</dbReference>
<dbReference type="InterPro" id="IPR015943">
    <property type="entry name" value="WD40/YVTN_repeat-like_dom_sf"/>
</dbReference>
<dbReference type="RefSeq" id="WP_043638999.1">
    <property type="nucleotide sequence ID" value="NZ_CP109905.1"/>
</dbReference>
<dbReference type="InterPro" id="IPR011964">
    <property type="entry name" value="YVTN_b-propeller_repeat"/>
</dbReference>
<dbReference type="InterPro" id="IPR019405">
    <property type="entry name" value="Lactonase_7-beta_prop"/>
</dbReference>
<evidence type="ECO:0000256" key="1">
    <source>
        <dbReference type="SAM" id="SignalP"/>
    </source>
</evidence>
<dbReference type="SUPFAM" id="SSF51004">
    <property type="entry name" value="C-terminal (heme d1) domain of cytochrome cd1-nitrite reductase"/>
    <property type="match status" value="1"/>
</dbReference>
<dbReference type="Gene3D" id="2.130.10.10">
    <property type="entry name" value="YVTN repeat-like/Quinoprotein amine dehydrogenase"/>
    <property type="match status" value="2"/>
</dbReference>
<name>A0A1W0CA31_9NEIS</name>
<comment type="caution">
    <text evidence="2">The sequence shown here is derived from an EMBL/GenBank/DDBJ whole genome shotgun (WGS) entry which is preliminary data.</text>
</comment>
<dbReference type="InterPro" id="IPR011048">
    <property type="entry name" value="Haem_d1_sf"/>
</dbReference>